<dbReference type="RefSeq" id="WP_088476319.1">
    <property type="nucleotide sequence ID" value="NZ_NIXP01000129.1"/>
</dbReference>
<dbReference type="EMBL" id="NIXP01000129">
    <property type="protein sequence ID" value="OWR28389.1"/>
    <property type="molecule type" value="Genomic_DNA"/>
</dbReference>
<comment type="caution">
    <text evidence="1">The sequence shown here is derived from an EMBL/GenBank/DDBJ whole genome shotgun (WGS) entry which is preliminary data.</text>
</comment>
<evidence type="ECO:0000313" key="1">
    <source>
        <dbReference type="EMBL" id="OWR28389.1"/>
    </source>
</evidence>
<organism evidence="1 2">
    <name type="scientific">Stenotrophomonas pavanii</name>
    <dbReference type="NCBI Taxonomy" id="487698"/>
    <lineage>
        <taxon>Bacteria</taxon>
        <taxon>Pseudomonadati</taxon>
        <taxon>Pseudomonadota</taxon>
        <taxon>Gammaproteobacteria</taxon>
        <taxon>Lysobacterales</taxon>
        <taxon>Lysobacteraceae</taxon>
        <taxon>Stenotrophomonas</taxon>
    </lineage>
</organism>
<dbReference type="Proteomes" id="UP000197904">
    <property type="component" value="Unassembled WGS sequence"/>
</dbReference>
<gene>
    <name evidence="1" type="ORF">CEE55_18975</name>
</gene>
<protein>
    <recommendedName>
        <fullName evidence="3">LlaJI family restriction endonuclease</fullName>
    </recommendedName>
</protein>
<dbReference type="AlphaFoldDB" id="A0A246KU46"/>
<reference evidence="1 2" key="1">
    <citation type="submission" date="2017-06" db="EMBL/GenBank/DDBJ databases">
        <authorList>
            <person name="Kim H.J."/>
            <person name="Triplett B.A."/>
        </authorList>
    </citation>
    <scope>NUCLEOTIDE SEQUENCE [LARGE SCALE GENOMIC DNA]</scope>
    <source>
        <strain evidence="1 2">S18795</strain>
    </source>
</reference>
<evidence type="ECO:0000313" key="2">
    <source>
        <dbReference type="Proteomes" id="UP000197904"/>
    </source>
</evidence>
<name>A0A246KU46_9GAMM</name>
<proteinExistence type="predicted"/>
<accession>A0A246KU46</accession>
<sequence>MQLHDVSVVAAGSSAVGLFVEDGRTELRVPHGMPTSTAPRDAFRLLYLAFAAFRNVQSDLGHAPQQDGIEADTHGRGLAAAPASFVDAIAIDSLFNHSNPLRLLSLRSQMARRQDGNLKYADRQLHHALFNDDDAPFFPKLPTRRSVCERGTADIVGLYFFLADDFYRNLLQIDPGIIWGRFTMDAVQRATDFRHRHLREGDSLHEGDAWAQELLLRRRQQLLRTCYRQATLRSAEFLSLHAALERYLHPALAGSVQQGQVWGMRDFWPVWESMCLHDALQQASDTHGTSVVTCDSTYLPSHPIAIEQRDTWGQRQHSMFAHNGLCRRPDLLLQRGSAYTVVDFKYYPIAPDWHQRSRRDEDEKAPALKEKAQKDLDNIELYGLLLHRHLAAVEQVSATITLEFWLPGGEAQRIHIRSSPAWNPPLEVVTLPLPDMIRRYGERHAFSMRGNHAHAVAKAA</sequence>
<evidence type="ECO:0008006" key="3">
    <source>
        <dbReference type="Google" id="ProtNLM"/>
    </source>
</evidence>